<dbReference type="Proteomes" id="UP000199696">
    <property type="component" value="Unassembled WGS sequence"/>
</dbReference>
<keyword evidence="1" id="KW-1133">Transmembrane helix</keyword>
<sequence>MTDEDPRRFDQLFTSDEPVKVPDWMRTPVQERELTRAERLRVGWARHSGKLLGLVGALVVVGVLAFLGTAGWRFVAKVNRGEVVLGGLAPTTAPRQVDADGNTLGVYLDTPAEQFAEGEAAIVLPPARATGPFTAKQVTTALTAVQAALIEGRLHPDRLATDPQPFLAMLAPDDRAAVRRDLAEGRNLGYATRILPNANPSWVPQDGIRARGTIEYKTTAEDGIRMLAVTTRFIWVYSFDLFQAQKHPPGTELVTVRDEVVWRFPHPDDVQKSSQGLWIQDADVTIAGAPCAALDQGYIALEYDPVDRIVARPGPASTADIYDSGWQPGDGEEC</sequence>
<dbReference type="AlphaFoldDB" id="A0A1C6TZ01"/>
<reference evidence="3" key="1">
    <citation type="submission" date="2016-06" db="EMBL/GenBank/DDBJ databases">
        <authorList>
            <person name="Varghese N."/>
            <person name="Submissions Spin"/>
        </authorList>
    </citation>
    <scope>NUCLEOTIDE SEQUENCE [LARGE SCALE GENOMIC DNA]</scope>
    <source>
        <strain evidence="3">DSM 44814</strain>
    </source>
</reference>
<keyword evidence="1" id="KW-0472">Membrane</keyword>
<keyword evidence="1" id="KW-0812">Transmembrane</keyword>
<protein>
    <submittedName>
        <fullName evidence="2">Uncharacterized protein</fullName>
    </submittedName>
</protein>
<dbReference type="EMBL" id="FMHY01000002">
    <property type="protein sequence ID" value="SCL47035.1"/>
    <property type="molecule type" value="Genomic_DNA"/>
</dbReference>
<keyword evidence="3" id="KW-1185">Reference proteome</keyword>
<gene>
    <name evidence="2" type="ORF">GA0070604_1405</name>
</gene>
<proteinExistence type="predicted"/>
<evidence type="ECO:0000313" key="2">
    <source>
        <dbReference type="EMBL" id="SCL47035.1"/>
    </source>
</evidence>
<name>A0A1C6TZ01_9ACTN</name>
<organism evidence="2 3">
    <name type="scientific">Micromonospora eburnea</name>
    <dbReference type="NCBI Taxonomy" id="227316"/>
    <lineage>
        <taxon>Bacteria</taxon>
        <taxon>Bacillati</taxon>
        <taxon>Actinomycetota</taxon>
        <taxon>Actinomycetes</taxon>
        <taxon>Micromonosporales</taxon>
        <taxon>Micromonosporaceae</taxon>
        <taxon>Micromonospora</taxon>
    </lineage>
</organism>
<evidence type="ECO:0000313" key="3">
    <source>
        <dbReference type="Proteomes" id="UP000199696"/>
    </source>
</evidence>
<evidence type="ECO:0000256" key="1">
    <source>
        <dbReference type="SAM" id="Phobius"/>
    </source>
</evidence>
<accession>A0A1C6TZ01</accession>
<feature type="transmembrane region" description="Helical" evidence="1">
    <location>
        <begin position="51"/>
        <end position="72"/>
    </location>
</feature>
<dbReference type="OrthoDB" id="4549522at2"/>
<dbReference type="STRING" id="227316.GA0070604_1405"/>
<dbReference type="RefSeq" id="WP_091116042.1">
    <property type="nucleotide sequence ID" value="NZ_FMHY01000002.1"/>
</dbReference>